<protein>
    <submittedName>
        <fullName evidence="5">NaeI family type II restriction endonuclease</fullName>
    </submittedName>
</protein>
<keyword evidence="6" id="KW-1185">Reference proteome</keyword>
<dbReference type="Gene3D" id="3.40.600.10">
    <property type="entry name" value="DNA mismatch repair MutH/Restriction endonuclease, type II"/>
    <property type="match status" value="1"/>
</dbReference>
<comment type="caution">
    <text evidence="5">The sequence shown here is derived from an EMBL/GenBank/DDBJ whole genome shotgun (WGS) entry which is preliminary data.</text>
</comment>
<keyword evidence="3" id="KW-0378">Hydrolase</keyword>
<accession>A0ABW3F1B8</accession>
<evidence type="ECO:0000256" key="2">
    <source>
        <dbReference type="ARBA" id="ARBA00022759"/>
    </source>
</evidence>
<evidence type="ECO:0000259" key="4">
    <source>
        <dbReference type="Pfam" id="PF09126"/>
    </source>
</evidence>
<dbReference type="Proteomes" id="UP001596972">
    <property type="component" value="Unassembled WGS sequence"/>
</dbReference>
<dbReference type="InterPro" id="IPR015210">
    <property type="entry name" value="NaeI"/>
</dbReference>
<dbReference type="EMBL" id="JBHTJA010000090">
    <property type="protein sequence ID" value="MFD0904574.1"/>
    <property type="molecule type" value="Genomic_DNA"/>
</dbReference>
<dbReference type="SUPFAM" id="SSF52980">
    <property type="entry name" value="Restriction endonuclease-like"/>
    <property type="match status" value="1"/>
</dbReference>
<keyword evidence="2 5" id="KW-0255">Endonuclease</keyword>
<dbReference type="GO" id="GO:0004519">
    <property type="term" value="F:endonuclease activity"/>
    <property type="evidence" value="ECO:0007669"/>
    <property type="project" value="UniProtKB-KW"/>
</dbReference>
<reference evidence="6" key="1">
    <citation type="journal article" date="2019" name="Int. J. Syst. Evol. Microbiol.">
        <title>The Global Catalogue of Microorganisms (GCM) 10K type strain sequencing project: providing services to taxonomists for standard genome sequencing and annotation.</title>
        <authorList>
            <consortium name="The Broad Institute Genomics Platform"/>
            <consortium name="The Broad Institute Genome Sequencing Center for Infectious Disease"/>
            <person name="Wu L."/>
            <person name="Ma J."/>
        </authorList>
    </citation>
    <scope>NUCLEOTIDE SEQUENCE [LARGE SCALE GENOMIC DNA]</scope>
    <source>
        <strain evidence="6">JCM 31202</strain>
    </source>
</reference>
<evidence type="ECO:0000313" key="6">
    <source>
        <dbReference type="Proteomes" id="UP001596972"/>
    </source>
</evidence>
<name>A0ABW3F1B8_9ACTN</name>
<proteinExistence type="predicted"/>
<dbReference type="Pfam" id="PF09126">
    <property type="entry name" value="NaeI"/>
    <property type="match status" value="1"/>
</dbReference>
<dbReference type="InterPro" id="IPR011335">
    <property type="entry name" value="Restrct_endonuc-II-like"/>
</dbReference>
<evidence type="ECO:0000256" key="1">
    <source>
        <dbReference type="ARBA" id="ARBA00022722"/>
    </source>
</evidence>
<feature type="domain" description="Type II restriction enzyme NaeI" evidence="4">
    <location>
        <begin position="46"/>
        <end position="165"/>
    </location>
</feature>
<sequence length="182" mass="20858">MPSAASAGSVCSNRDTGEHLIVRPEDDRELQKVLNELSSFDLELKFRDSIQRSIDYILDGAKTGRFRLHDPEVESGERAAVGTKLEYELIREFSWTKEKPLDVVIADVPVDIKATVHRNWSIPKEAHCQLCICVRIDARTYRHESWLMRTHRSLLYKGKGNGDGQEGYCGRCAQYLRCFALW</sequence>
<organism evidence="5 6">
    <name type="scientific">Actinomadura sediminis</name>
    <dbReference type="NCBI Taxonomy" id="1038904"/>
    <lineage>
        <taxon>Bacteria</taxon>
        <taxon>Bacillati</taxon>
        <taxon>Actinomycetota</taxon>
        <taxon>Actinomycetes</taxon>
        <taxon>Streptosporangiales</taxon>
        <taxon>Thermomonosporaceae</taxon>
        <taxon>Actinomadura</taxon>
    </lineage>
</organism>
<evidence type="ECO:0000256" key="3">
    <source>
        <dbReference type="ARBA" id="ARBA00022801"/>
    </source>
</evidence>
<keyword evidence="1" id="KW-0540">Nuclease</keyword>
<gene>
    <name evidence="5" type="ORF">ACFQ11_29610</name>
</gene>
<dbReference type="InterPro" id="IPR037057">
    <property type="entry name" value="DNA_rep_MutH/T2_RE_sf"/>
</dbReference>
<evidence type="ECO:0000313" key="5">
    <source>
        <dbReference type="EMBL" id="MFD0904574.1"/>
    </source>
</evidence>
<dbReference type="RefSeq" id="WP_378304575.1">
    <property type="nucleotide sequence ID" value="NZ_JBHTJA010000090.1"/>
</dbReference>